<accession>A0A7G2CSF3</accession>
<evidence type="ECO:0000256" key="1">
    <source>
        <dbReference type="SAM" id="MobiDB-lite"/>
    </source>
</evidence>
<dbReference type="AlphaFoldDB" id="A0A7G2CSF3"/>
<dbReference type="Proteomes" id="UP000515908">
    <property type="component" value="Chromosome 28"/>
</dbReference>
<keyword evidence="3" id="KW-1185">Reference proteome</keyword>
<protein>
    <submittedName>
        <fullName evidence="2">Uncharacterized protein</fullName>
    </submittedName>
</protein>
<gene>
    <name evidence="2" type="ORF">ADEAN_001028300</name>
</gene>
<feature type="compositionally biased region" description="Basic and acidic residues" evidence="1">
    <location>
        <begin position="70"/>
        <end position="82"/>
    </location>
</feature>
<sequence length="164" mass="19248">MSGDPVADVTTLSTAELNVHVARCDRLLGQEALLSRLPDKGEKFRVRREMYQKELARRQTEEQVPPTGKMENEQSKLAEEGVGHYREEAIKIGDKYKDRRVPVESTVRRMYEGVLSEQQIQKIIHEVPENFFLTRTETIEMEKENYNERRRLELARLREQMKSA</sequence>
<reference evidence="2 3" key="1">
    <citation type="submission" date="2020-08" db="EMBL/GenBank/DDBJ databases">
        <authorList>
            <person name="Newling K."/>
            <person name="Davey J."/>
            <person name="Forrester S."/>
        </authorList>
    </citation>
    <scope>NUCLEOTIDE SEQUENCE [LARGE SCALE GENOMIC DNA]</scope>
    <source>
        <strain evidence="3">Crithidia deanei Carvalho (ATCC PRA-265)</strain>
    </source>
</reference>
<feature type="region of interest" description="Disordered" evidence="1">
    <location>
        <begin position="55"/>
        <end position="82"/>
    </location>
</feature>
<evidence type="ECO:0000313" key="2">
    <source>
        <dbReference type="EMBL" id="CAD2222736.1"/>
    </source>
</evidence>
<dbReference type="EMBL" id="LR877172">
    <property type="protein sequence ID" value="CAD2222736.1"/>
    <property type="molecule type" value="Genomic_DNA"/>
</dbReference>
<name>A0A7G2CSF3_9TRYP</name>
<evidence type="ECO:0000313" key="3">
    <source>
        <dbReference type="Proteomes" id="UP000515908"/>
    </source>
</evidence>
<organism evidence="2 3">
    <name type="scientific">Angomonas deanei</name>
    <dbReference type="NCBI Taxonomy" id="59799"/>
    <lineage>
        <taxon>Eukaryota</taxon>
        <taxon>Discoba</taxon>
        <taxon>Euglenozoa</taxon>
        <taxon>Kinetoplastea</taxon>
        <taxon>Metakinetoplastina</taxon>
        <taxon>Trypanosomatida</taxon>
        <taxon>Trypanosomatidae</taxon>
        <taxon>Strigomonadinae</taxon>
        <taxon>Angomonas</taxon>
    </lineage>
</organism>
<proteinExistence type="predicted"/>
<dbReference type="VEuPathDB" id="TriTrypDB:ADEAN_001028300"/>